<organism evidence="1 2">
    <name type="scientific">Rotaria magnacalcarata</name>
    <dbReference type="NCBI Taxonomy" id="392030"/>
    <lineage>
        <taxon>Eukaryota</taxon>
        <taxon>Metazoa</taxon>
        <taxon>Spiralia</taxon>
        <taxon>Gnathifera</taxon>
        <taxon>Rotifera</taxon>
        <taxon>Eurotatoria</taxon>
        <taxon>Bdelloidea</taxon>
        <taxon>Philodinida</taxon>
        <taxon>Philodinidae</taxon>
        <taxon>Rotaria</taxon>
    </lineage>
</organism>
<protein>
    <submittedName>
        <fullName evidence="1">Uncharacterized protein</fullName>
    </submittedName>
</protein>
<reference evidence="1" key="1">
    <citation type="submission" date="2021-02" db="EMBL/GenBank/DDBJ databases">
        <authorList>
            <person name="Nowell W R."/>
        </authorList>
    </citation>
    <scope>NUCLEOTIDE SEQUENCE</scope>
</reference>
<evidence type="ECO:0000313" key="2">
    <source>
        <dbReference type="Proteomes" id="UP000681967"/>
    </source>
</evidence>
<evidence type="ECO:0000313" key="1">
    <source>
        <dbReference type="EMBL" id="CAF5073403.1"/>
    </source>
</evidence>
<gene>
    <name evidence="1" type="ORF">BYL167_LOCUS60913</name>
</gene>
<proteinExistence type="predicted"/>
<accession>A0A8S3EQI6</accession>
<dbReference type="EMBL" id="CAJOBH010231521">
    <property type="protein sequence ID" value="CAF5073403.1"/>
    <property type="molecule type" value="Genomic_DNA"/>
</dbReference>
<sequence length="43" mass="5005">MSWTQLNNGSRWLAVRPNSSEFIHTLPFPNSVYKYKFGSRETG</sequence>
<dbReference type="AlphaFoldDB" id="A0A8S3EQI6"/>
<comment type="caution">
    <text evidence="1">The sequence shown here is derived from an EMBL/GenBank/DDBJ whole genome shotgun (WGS) entry which is preliminary data.</text>
</comment>
<dbReference type="Proteomes" id="UP000681967">
    <property type="component" value="Unassembled WGS sequence"/>
</dbReference>
<feature type="non-terminal residue" evidence="1">
    <location>
        <position position="43"/>
    </location>
</feature>
<name>A0A8S3EQI6_9BILA</name>